<dbReference type="AlphaFoldDB" id="A0A8X6XB59"/>
<name>A0A8X6XB59_9ARAC</name>
<reference evidence="1" key="1">
    <citation type="submission" date="2020-08" db="EMBL/GenBank/DDBJ databases">
        <title>Multicomponent nature underlies the extraordinary mechanical properties of spider dragline silk.</title>
        <authorList>
            <person name="Kono N."/>
            <person name="Nakamura H."/>
            <person name="Mori M."/>
            <person name="Yoshida Y."/>
            <person name="Ohtoshi R."/>
            <person name="Malay A.D."/>
            <person name="Moran D.A.P."/>
            <person name="Tomita M."/>
            <person name="Numata K."/>
            <person name="Arakawa K."/>
        </authorList>
    </citation>
    <scope>NUCLEOTIDE SEQUENCE</scope>
</reference>
<evidence type="ECO:0000313" key="1">
    <source>
        <dbReference type="EMBL" id="GFY50497.1"/>
    </source>
</evidence>
<evidence type="ECO:0000313" key="2">
    <source>
        <dbReference type="Proteomes" id="UP000886998"/>
    </source>
</evidence>
<proteinExistence type="predicted"/>
<keyword evidence="2" id="KW-1185">Reference proteome</keyword>
<comment type="caution">
    <text evidence="1">The sequence shown here is derived from an EMBL/GenBank/DDBJ whole genome shotgun (WGS) entry which is preliminary data.</text>
</comment>
<organism evidence="1 2">
    <name type="scientific">Trichonephila inaurata madagascariensis</name>
    <dbReference type="NCBI Taxonomy" id="2747483"/>
    <lineage>
        <taxon>Eukaryota</taxon>
        <taxon>Metazoa</taxon>
        <taxon>Ecdysozoa</taxon>
        <taxon>Arthropoda</taxon>
        <taxon>Chelicerata</taxon>
        <taxon>Arachnida</taxon>
        <taxon>Araneae</taxon>
        <taxon>Araneomorphae</taxon>
        <taxon>Entelegynae</taxon>
        <taxon>Araneoidea</taxon>
        <taxon>Nephilidae</taxon>
        <taxon>Trichonephila</taxon>
        <taxon>Trichonephila inaurata</taxon>
    </lineage>
</organism>
<accession>A0A8X6XB59</accession>
<dbReference type="EMBL" id="BMAV01007524">
    <property type="protein sequence ID" value="GFY50497.1"/>
    <property type="molecule type" value="Genomic_DNA"/>
</dbReference>
<dbReference type="Proteomes" id="UP000886998">
    <property type="component" value="Unassembled WGS sequence"/>
</dbReference>
<protein>
    <submittedName>
        <fullName evidence="1">Uncharacterized protein</fullName>
    </submittedName>
</protein>
<sequence length="117" mass="13048">MERRVLLNGQNGRRQQQQCPVQAILQLHLSIYRLLKISWNPGIATRALSRIGAQMHVSVDQQSKTDRYYGWRRGRYGGGGGDRMREECCRSSEIPAVEGGRVAGIVETSPGEGCYGL</sequence>
<gene>
    <name evidence="1" type="ORF">TNIN_257611</name>
</gene>